<dbReference type="Proteomes" id="UP000198406">
    <property type="component" value="Unassembled WGS sequence"/>
</dbReference>
<feature type="compositionally biased region" description="Basic and acidic residues" evidence="1">
    <location>
        <begin position="369"/>
        <end position="387"/>
    </location>
</feature>
<evidence type="ECO:0000313" key="3">
    <source>
        <dbReference type="EMBL" id="GAX13298.1"/>
    </source>
</evidence>
<reference evidence="3 4" key="1">
    <citation type="journal article" date="2015" name="Plant Cell">
        <title>Oil accumulation by the oleaginous diatom Fistulifera solaris as revealed by the genome and transcriptome.</title>
        <authorList>
            <person name="Tanaka T."/>
            <person name="Maeda Y."/>
            <person name="Veluchamy A."/>
            <person name="Tanaka M."/>
            <person name="Abida H."/>
            <person name="Marechal E."/>
            <person name="Bowler C."/>
            <person name="Muto M."/>
            <person name="Sunaga Y."/>
            <person name="Tanaka M."/>
            <person name="Yoshino T."/>
            <person name="Taniguchi T."/>
            <person name="Fukuda Y."/>
            <person name="Nemoto M."/>
            <person name="Matsumoto M."/>
            <person name="Wong P.S."/>
            <person name="Aburatani S."/>
            <person name="Fujibuchi W."/>
        </authorList>
    </citation>
    <scope>NUCLEOTIDE SEQUENCE [LARGE SCALE GENOMIC DNA]</scope>
    <source>
        <strain evidence="3 4">JPCC DA0580</strain>
    </source>
</reference>
<feature type="region of interest" description="Disordered" evidence="1">
    <location>
        <begin position="270"/>
        <end position="462"/>
    </location>
</feature>
<sequence>MKTSYQILFLLLASLASSNAQDNAPNPESDFFEEGDPSIDFPGCFSDLIVADVNGDGVVKSSEYLGFIQEYGKRKCIENPVLTWQQRIAFNNIACQCRSELGAGSDCCLGDKAQIRTDGALNPARTGEQNAYLTSACRITDATLPPYACPPKDDTREAAPLPPLPPVFLPPAPSVAGDDGGLPKEALWAIIAAAVLLLLLCCCACVARKRKGVEEEEVVEEEILGKGSPGEVDEEAPPVQPEPEQYVPVAPLAAAAAAPMAREPEIEIEEMVEEESEDEDEEGGRKRTGGGPLGQEEEEGGVKRYGAGRFPPPEKEAPELKLRPIEKESEEDPDWDHPGRPIEEPKTKTEDEGQVFDPYIPDGGVYIPERPKKGPVEYDPQWERAEKEDPDDVDKRKHRIQSGLGEAAVWDQLDNDEGDGNTGTAGGANPFDWVIQSALGVLDKTDDKYTTSNTKGEPKTET</sequence>
<evidence type="ECO:0000256" key="1">
    <source>
        <dbReference type="SAM" id="MobiDB-lite"/>
    </source>
</evidence>
<accession>A0A1Z5JHQ1</accession>
<dbReference type="OrthoDB" id="48611at2759"/>
<dbReference type="EMBL" id="BDSP01000061">
    <property type="protein sequence ID" value="GAX13298.1"/>
    <property type="molecule type" value="Genomic_DNA"/>
</dbReference>
<feature type="compositionally biased region" description="Basic and acidic residues" evidence="1">
    <location>
        <begin position="312"/>
        <end position="327"/>
    </location>
</feature>
<dbReference type="InParanoid" id="A0A1Z5JHQ1"/>
<feature type="chain" id="PRO_5013278168" description="EF-hand domain-containing protein" evidence="2">
    <location>
        <begin position="21"/>
        <end position="462"/>
    </location>
</feature>
<organism evidence="3 4">
    <name type="scientific">Fistulifera solaris</name>
    <name type="common">Oleaginous diatom</name>
    <dbReference type="NCBI Taxonomy" id="1519565"/>
    <lineage>
        <taxon>Eukaryota</taxon>
        <taxon>Sar</taxon>
        <taxon>Stramenopiles</taxon>
        <taxon>Ochrophyta</taxon>
        <taxon>Bacillariophyta</taxon>
        <taxon>Bacillariophyceae</taxon>
        <taxon>Bacillariophycidae</taxon>
        <taxon>Naviculales</taxon>
        <taxon>Naviculaceae</taxon>
        <taxon>Fistulifera</taxon>
    </lineage>
</organism>
<feature type="compositionally biased region" description="Acidic residues" evidence="1">
    <location>
        <begin position="270"/>
        <end position="282"/>
    </location>
</feature>
<feature type="compositionally biased region" description="Basic and acidic residues" evidence="1">
    <location>
        <begin position="335"/>
        <end position="351"/>
    </location>
</feature>
<feature type="signal peptide" evidence="2">
    <location>
        <begin position="1"/>
        <end position="20"/>
    </location>
</feature>
<comment type="caution">
    <text evidence="3">The sequence shown here is derived from an EMBL/GenBank/DDBJ whole genome shotgun (WGS) entry which is preliminary data.</text>
</comment>
<dbReference type="AlphaFoldDB" id="A0A1Z5JHQ1"/>
<gene>
    <name evidence="3" type="ORF">FisN_17Hh239</name>
</gene>
<protein>
    <recommendedName>
        <fullName evidence="5">EF-hand domain-containing protein</fullName>
    </recommendedName>
</protein>
<name>A0A1Z5JHQ1_FISSO</name>
<keyword evidence="2" id="KW-0732">Signal</keyword>
<keyword evidence="4" id="KW-1185">Reference proteome</keyword>
<evidence type="ECO:0008006" key="5">
    <source>
        <dbReference type="Google" id="ProtNLM"/>
    </source>
</evidence>
<feature type="region of interest" description="Disordered" evidence="1">
    <location>
        <begin position="216"/>
        <end position="243"/>
    </location>
</feature>
<proteinExistence type="predicted"/>
<evidence type="ECO:0000313" key="4">
    <source>
        <dbReference type="Proteomes" id="UP000198406"/>
    </source>
</evidence>
<evidence type="ECO:0000256" key="2">
    <source>
        <dbReference type="SAM" id="SignalP"/>
    </source>
</evidence>